<dbReference type="GO" id="GO:0008017">
    <property type="term" value="F:microtubule binding"/>
    <property type="evidence" value="ECO:0007669"/>
    <property type="project" value="TreeGrafter"/>
</dbReference>
<accession>A0A9D4RQ46</accession>
<dbReference type="Proteomes" id="UP000828390">
    <property type="component" value="Unassembled WGS sequence"/>
</dbReference>
<dbReference type="PANTHER" id="PTHR20929">
    <property type="entry name" value="LUNG ADENOMA SUSCEPTIBILITY 1-RELATED"/>
    <property type="match status" value="1"/>
</dbReference>
<comment type="caution">
    <text evidence="4">The sequence shown here is derived from an EMBL/GenBank/DDBJ whole genome shotgun (WGS) entry which is preliminary data.</text>
</comment>
<reference evidence="4" key="1">
    <citation type="journal article" date="2019" name="bioRxiv">
        <title>The Genome of the Zebra Mussel, Dreissena polymorpha: A Resource for Invasive Species Research.</title>
        <authorList>
            <person name="McCartney M.A."/>
            <person name="Auch B."/>
            <person name="Kono T."/>
            <person name="Mallez S."/>
            <person name="Zhang Y."/>
            <person name="Obille A."/>
            <person name="Becker A."/>
            <person name="Abrahante J.E."/>
            <person name="Garbe J."/>
            <person name="Badalamenti J.P."/>
            <person name="Herman A."/>
            <person name="Mangelson H."/>
            <person name="Liachko I."/>
            <person name="Sullivan S."/>
            <person name="Sone E.D."/>
            <person name="Koren S."/>
            <person name="Silverstein K.A.T."/>
            <person name="Beckman K.B."/>
            <person name="Gohl D.M."/>
        </authorList>
    </citation>
    <scope>NUCLEOTIDE SEQUENCE</scope>
    <source>
        <strain evidence="4">Duluth1</strain>
        <tissue evidence="4">Whole animal</tissue>
    </source>
</reference>
<name>A0A9D4RQ46_DREPO</name>
<feature type="region of interest" description="Disordered" evidence="2">
    <location>
        <begin position="443"/>
        <end position="468"/>
    </location>
</feature>
<feature type="region of interest" description="Disordered" evidence="2">
    <location>
        <begin position="296"/>
        <end position="332"/>
    </location>
</feature>
<gene>
    <name evidence="4" type="ORF">DPMN_001139</name>
</gene>
<keyword evidence="5" id="KW-1185">Reference proteome</keyword>
<dbReference type="InterPro" id="IPR031826">
    <property type="entry name" value="IC97/Casc1_N"/>
</dbReference>
<dbReference type="InterPro" id="IPR023247">
    <property type="entry name" value="IC97/Dnai7-like"/>
</dbReference>
<dbReference type="GO" id="GO:0005930">
    <property type="term" value="C:axoneme"/>
    <property type="evidence" value="ECO:0007669"/>
    <property type="project" value="TreeGrafter"/>
</dbReference>
<dbReference type="OrthoDB" id="297923at2759"/>
<evidence type="ECO:0000259" key="3">
    <source>
        <dbReference type="Pfam" id="PF15927"/>
    </source>
</evidence>
<feature type="compositionally biased region" description="Basic and acidic residues" evidence="2">
    <location>
        <begin position="296"/>
        <end position="328"/>
    </location>
</feature>
<reference evidence="4" key="2">
    <citation type="submission" date="2020-11" db="EMBL/GenBank/DDBJ databases">
        <authorList>
            <person name="McCartney M.A."/>
            <person name="Auch B."/>
            <person name="Kono T."/>
            <person name="Mallez S."/>
            <person name="Becker A."/>
            <person name="Gohl D.M."/>
            <person name="Silverstein K.A.T."/>
            <person name="Koren S."/>
            <person name="Bechman K.B."/>
            <person name="Herman A."/>
            <person name="Abrahante J.E."/>
            <person name="Garbe J."/>
        </authorList>
    </citation>
    <scope>NUCLEOTIDE SEQUENCE</scope>
    <source>
        <strain evidence="4">Duluth1</strain>
        <tissue evidence="4">Whole animal</tissue>
    </source>
</reference>
<proteinExistence type="inferred from homology"/>
<dbReference type="PRINTS" id="PR02043">
    <property type="entry name" value="CANCERSCCP1"/>
</dbReference>
<feature type="region of interest" description="Disordered" evidence="2">
    <location>
        <begin position="1"/>
        <end position="66"/>
    </location>
</feature>
<evidence type="ECO:0000313" key="5">
    <source>
        <dbReference type="Proteomes" id="UP000828390"/>
    </source>
</evidence>
<sequence length="748" mass="87372">MPPKQGSAGKKKLAKADKEKLKAEEEERKALEEEEARQKAEEEAKKQKEREKLEEAERRKLENAEKENRRMEMLALVDVQERNRKMLDDLHSERRKKSKWARYMRCDGSPNPTIPGEINTYINLRLEDSSRDDIEEVLKQGELDLSLINELDFLLEDTPSLEMDLQEMNCFKAVADGKDKFVELLKNTREDLQMLLQNKLDAATVKILQKATDLCDNETFNLHYLKANQDVCLCIWGNLSKNPRIKSFEFKEKGFQFEIPRMLTLSDCAFRILFSKFDHYSSTCKSYYPRQKKKEEPVAEVAEVKEEEAKEGEQKEGEENEGEKGEEGAEKEDTEDLMAMLRQMKGEAPPVEEKQEEVEEKVEEVEEFQDPITPEPPIWEDFDEDEDVVDLRANHVLGGVFHFNLMSLPPQPKIVNDWVITRLVDPPNIEYIEYIADTMNPIVNKEGQSPIQPDKGADQPKRDDRPPITVHMRLPEDCLFTEEPQIARWDEKKKHWRQDGFTDFKYIEETRIFTFKTAYFGTMALLQDAHINMPFQSWELRPHNTNSAVLTIIAAIIEIEIEIKDAMCCLSKPDDKPELEHIKGRWMTPLDLIKTLRRVGINVFPADDSSKYVSIQDKHPVIEEWCYEQMALCSSAYAFSWSKWNSEVQNREKVLFQGAESLDDMPLPEETWSLYLMTKRRSMKLKMTEFDEAFEENHADGTHFKSNLYHLLMEYSSPEAKERIHETNFQYIDCVRQILSATKVLTYA</sequence>
<feature type="compositionally biased region" description="Basic and acidic residues" evidence="2">
    <location>
        <begin position="14"/>
        <end position="66"/>
    </location>
</feature>
<evidence type="ECO:0000313" key="4">
    <source>
        <dbReference type="EMBL" id="KAH3877276.1"/>
    </source>
</evidence>
<feature type="compositionally biased region" description="Basic and acidic residues" evidence="2">
    <location>
        <begin position="455"/>
        <end position="466"/>
    </location>
</feature>
<evidence type="ECO:0000256" key="1">
    <source>
        <dbReference type="ARBA" id="ARBA00024332"/>
    </source>
</evidence>
<protein>
    <recommendedName>
        <fullName evidence="3">IC97/Casc1 N-terminal domain-containing protein</fullName>
    </recommendedName>
</protein>
<dbReference type="AlphaFoldDB" id="A0A9D4RQ46"/>
<comment type="similarity">
    <text evidence="1">Belongs to the DNAI7 family.</text>
</comment>
<dbReference type="EMBL" id="JAIWYP010000001">
    <property type="protein sequence ID" value="KAH3877276.1"/>
    <property type="molecule type" value="Genomic_DNA"/>
</dbReference>
<organism evidence="4 5">
    <name type="scientific">Dreissena polymorpha</name>
    <name type="common">Zebra mussel</name>
    <name type="synonym">Mytilus polymorpha</name>
    <dbReference type="NCBI Taxonomy" id="45954"/>
    <lineage>
        <taxon>Eukaryota</taxon>
        <taxon>Metazoa</taxon>
        <taxon>Spiralia</taxon>
        <taxon>Lophotrochozoa</taxon>
        <taxon>Mollusca</taxon>
        <taxon>Bivalvia</taxon>
        <taxon>Autobranchia</taxon>
        <taxon>Heteroconchia</taxon>
        <taxon>Euheterodonta</taxon>
        <taxon>Imparidentia</taxon>
        <taxon>Neoheterodontei</taxon>
        <taxon>Myida</taxon>
        <taxon>Dreissenoidea</taxon>
        <taxon>Dreissenidae</taxon>
        <taxon>Dreissena</taxon>
    </lineage>
</organism>
<feature type="domain" description="IC97/Casc1 N-terminal" evidence="3">
    <location>
        <begin position="29"/>
        <end position="244"/>
    </location>
</feature>
<dbReference type="PANTHER" id="PTHR20929:SF11">
    <property type="entry name" value="DYNEIN AXONEMAL INTERMEDIATE CHAIN 7"/>
    <property type="match status" value="1"/>
</dbReference>
<evidence type="ECO:0000256" key="2">
    <source>
        <dbReference type="SAM" id="MobiDB-lite"/>
    </source>
</evidence>
<dbReference type="Pfam" id="PF15927">
    <property type="entry name" value="Casc1_N"/>
    <property type="match status" value="1"/>
</dbReference>
<dbReference type="GO" id="GO:0048487">
    <property type="term" value="F:beta-tubulin binding"/>
    <property type="evidence" value="ECO:0007669"/>
    <property type="project" value="TreeGrafter"/>
</dbReference>